<sequence>MATIVLQAAGAFLGGMLGPVGAVVGRAAGALAGYAVDQAVINGTRRLEGPRLNDPRPFTAEDGAALPRVYGSVRVNGTLIWATRFEEETTSERAGAKGGPKVTSYTYFANLAFALCEGPIAGVRRIWADGRELDQTRYEIRWYRGDDAQEPDHLIEAKQGAGNAPSYRGTAYVVFERFPLADYGNRVPQFSFEVMRAVGGLSANIRAVTLIPGSTEYGLSPALVTEKHRPGETEALNRHVLHAGSDLVAALDELQALCPRLDHIGLVATWFGNDLRAGDCTIRPMVTQNTSGGQSQPWRVSGLERAEAAEVSRHDGHAAYGGAPSDRSVMEAIREIKSRGLQVTLYPFIMMDVAHGNMLPNPYGGTGQPAYPWRGRITCHPAPDQVETVQGRAAAGSQIAAFVGEAGRAAFHAQADTVRFTGAADDWGYRRFLLHFAHLAKAAGGVEAFLIGSELRGLTSVRDETGAFPFVQALMRLAEDVRAILGPDTKISYGADWSEYFGHQPPGTGDVIFNLDRLWAHPSVDAVGIDNYMPLSDWRDADASGGNPDGFGSAYDPDGLRSQIAGGEGYDWYYASLEDRHGRKRTPITDGAYGKPWVYRFKDLRNWWANPHHDRAGGVEAAQASAWVPCSKPIWFTELGCSAADKGPNQPNVFPDPKSTENGLPYYSTGGRSDVAQQNFLQAHQAHWDPDVAGFRDTENPVSPVYNGRMVDPERVYLWAWDARPFPAFPVRGDVWADGSNWLLGHWLNGRLNTVTVADLITAVLADQGLPAADTSGVDGSVHGYVVKEPGTARAALEPIVNLFGLGVRDDGERLRFGGQSTAAAIEVDDLVIEERGGVIETSRVSDGELPTELTLAFRDPFADYQAGTVRSVDPRQAETRQQALAMPVVLEPASAAALAADRLRDFWAGREEVAFAVPNGAIDLQPGTVIRLPEDKPGIEYLVTSVEAGSKRSLRAKQIRRVPASPWRVQKPIETVITQPMAGAPFVVVLDLPMLPGETSPENQLRIAAYAKPWKSLAVMASPEGSGFSERGMVAAPAVIGELVEPLKPGVVGRLDHANRIDVSLLAGSLASQSTAQFLNGGGTAAVQSNNGVWEIVQFSQAEEVSAGRWRLRDLLRAQLGTDDAMLAGASAGRYFVLLDERVKPAGLRSAELGLERQWRVGPTGYAISDALFATQTQIGGQRSRLPLAPVHLRCSAQADGWRFSWIRRSRVDADDWTASEIPLGEAAEAYEVEIADGAGGVNRRVQVSSTGLFYTRDQAVGDFGSAPAMIRVTVRQISAAVGAGLPAQADFALL</sequence>
<feature type="domain" description="Tip attachment protein J" evidence="2">
    <location>
        <begin position="789"/>
        <end position="948"/>
    </location>
</feature>
<dbReference type="Gene3D" id="3.20.20.80">
    <property type="entry name" value="Glycosidases"/>
    <property type="match status" value="1"/>
</dbReference>
<dbReference type="RefSeq" id="WP_189501351.1">
    <property type="nucleotide sequence ID" value="NZ_BMZQ01000001.1"/>
</dbReference>
<comment type="caution">
    <text evidence="4">The sequence shown here is derived from an EMBL/GenBank/DDBJ whole genome shotgun (WGS) entry which is preliminary data.</text>
</comment>
<protein>
    <recommendedName>
        <fullName evidence="6">Host specificity protein</fullName>
    </recommendedName>
</protein>
<evidence type="ECO:0008006" key="6">
    <source>
        <dbReference type="Google" id="ProtNLM"/>
    </source>
</evidence>
<dbReference type="EMBL" id="BMZQ01000001">
    <property type="protein sequence ID" value="GHD06544.1"/>
    <property type="molecule type" value="Genomic_DNA"/>
</dbReference>
<organism evidence="4 5">
    <name type="scientific">Tianweitania populi</name>
    <dbReference type="NCBI Taxonomy" id="1607949"/>
    <lineage>
        <taxon>Bacteria</taxon>
        <taxon>Pseudomonadati</taxon>
        <taxon>Pseudomonadota</taxon>
        <taxon>Alphaproteobacteria</taxon>
        <taxon>Hyphomicrobiales</taxon>
        <taxon>Phyllobacteriaceae</taxon>
        <taxon>Tianweitania</taxon>
    </lineage>
</organism>
<reference evidence="4" key="2">
    <citation type="submission" date="2020-09" db="EMBL/GenBank/DDBJ databases">
        <authorList>
            <person name="Sun Q."/>
            <person name="Kim S."/>
        </authorList>
    </citation>
    <scope>NUCLEOTIDE SEQUENCE</scope>
    <source>
        <strain evidence="4">KCTC 42249</strain>
    </source>
</reference>
<gene>
    <name evidence="4" type="ORF">GCM10016234_04000</name>
</gene>
<dbReference type="CDD" id="cd19607">
    <property type="entry name" value="GTA_TIM-barrel-like"/>
    <property type="match status" value="1"/>
</dbReference>
<proteinExistence type="predicted"/>
<evidence type="ECO:0000259" key="3">
    <source>
        <dbReference type="Pfam" id="PF23666"/>
    </source>
</evidence>
<dbReference type="Pfam" id="PF23666">
    <property type="entry name" value="Rcc01698_C"/>
    <property type="match status" value="1"/>
</dbReference>
<feature type="domain" description="Rcc01698-like C-terminal" evidence="3">
    <location>
        <begin position="1039"/>
        <end position="1138"/>
    </location>
</feature>
<keyword evidence="5" id="KW-1185">Reference proteome</keyword>
<reference evidence="4" key="1">
    <citation type="journal article" date="2014" name="Int. J. Syst. Evol. Microbiol.">
        <title>Complete genome sequence of Corynebacterium casei LMG S-19264T (=DSM 44701T), isolated from a smear-ripened cheese.</title>
        <authorList>
            <consortium name="US DOE Joint Genome Institute (JGI-PGF)"/>
            <person name="Walter F."/>
            <person name="Albersmeier A."/>
            <person name="Kalinowski J."/>
            <person name="Ruckert C."/>
        </authorList>
    </citation>
    <scope>NUCLEOTIDE SEQUENCE</scope>
    <source>
        <strain evidence="4">KCTC 42249</strain>
    </source>
</reference>
<feature type="domain" description="GTA TIM-barrel-like" evidence="1">
    <location>
        <begin position="427"/>
        <end position="730"/>
    </location>
</feature>
<dbReference type="InterPro" id="IPR025195">
    <property type="entry name" value="GTA_TIM_dom"/>
</dbReference>
<dbReference type="InterPro" id="IPR056490">
    <property type="entry name" value="Rcc01698_C"/>
</dbReference>
<dbReference type="SUPFAM" id="SSF51445">
    <property type="entry name" value="(Trans)glycosidases"/>
    <property type="match status" value="1"/>
</dbReference>
<dbReference type="InterPro" id="IPR017853">
    <property type="entry name" value="GH"/>
</dbReference>
<accession>A0A8J3DTV6</accession>
<evidence type="ECO:0000259" key="1">
    <source>
        <dbReference type="Pfam" id="PF13547"/>
    </source>
</evidence>
<dbReference type="InterPro" id="IPR032876">
    <property type="entry name" value="J_dom"/>
</dbReference>
<evidence type="ECO:0000259" key="2">
    <source>
        <dbReference type="Pfam" id="PF13550"/>
    </source>
</evidence>
<dbReference type="Proteomes" id="UP000630142">
    <property type="component" value="Unassembled WGS sequence"/>
</dbReference>
<evidence type="ECO:0000313" key="4">
    <source>
        <dbReference type="EMBL" id="GHD06544.1"/>
    </source>
</evidence>
<dbReference type="Pfam" id="PF13547">
    <property type="entry name" value="GTA_TIM"/>
    <property type="match status" value="1"/>
</dbReference>
<dbReference type="Pfam" id="PF13550">
    <property type="entry name" value="Phage-tail_3"/>
    <property type="match status" value="1"/>
</dbReference>
<evidence type="ECO:0000313" key="5">
    <source>
        <dbReference type="Proteomes" id="UP000630142"/>
    </source>
</evidence>
<name>A0A8J3DTV6_9HYPH</name>